<reference evidence="1" key="1">
    <citation type="thesis" date="2009" institute="James Cook University">
        <title>Molecular aspects of Carukia barnesi and Malo kingi cDNA expression libraries and screening by antibody probes.</title>
        <authorList>
            <person name="Avila-Soria G."/>
        </authorList>
    </citation>
    <scope>NUCLEOTIDE SEQUENCE</scope>
    <source>
        <tissue evidence="1">Whole jellyfish</tissue>
    </source>
</reference>
<protein>
    <submittedName>
        <fullName evidence="1">Predicted protein</fullName>
    </submittedName>
</protein>
<dbReference type="AlphaFoldDB" id="D1FP03"/>
<evidence type="ECO:0000313" key="1">
    <source>
        <dbReference type="EMBL" id="ACY74450.1"/>
    </source>
</evidence>
<proteinExistence type="evidence at transcript level"/>
<sequence>WELSGIYTPIILEVNDLDVHEQWRSVRVCKVFSEYPEILVEIIFQIFKFCLVRDLKLKGHEPFPSFWDAGSFFMGFFLSKRFSSDE</sequence>
<dbReference type="EMBL" id="EU878257">
    <property type="protein sequence ID" value="ACY74450.1"/>
    <property type="molecule type" value="mRNA"/>
</dbReference>
<feature type="non-terminal residue" evidence="1">
    <location>
        <position position="1"/>
    </location>
</feature>
<organism evidence="1">
    <name type="scientific">Malo kingi</name>
    <dbReference type="NCBI Taxonomy" id="500532"/>
    <lineage>
        <taxon>Eukaryota</taxon>
        <taxon>Metazoa</taxon>
        <taxon>Cnidaria</taxon>
        <taxon>Cubozoa</taxon>
        <taxon>Carybdeida</taxon>
        <taxon>Carukiidae</taxon>
        <taxon>Malo</taxon>
    </lineage>
</organism>
<accession>D1FP03</accession>
<name>D1FP03_9CNID</name>